<evidence type="ECO:0000259" key="4">
    <source>
        <dbReference type="PROSITE" id="PS50041"/>
    </source>
</evidence>
<dbReference type="Ensembl" id="ENSORLT00020028629.1">
    <property type="protein sequence ID" value="ENSORLP00020034146.1"/>
    <property type="gene ID" value="ENSORLG00020020691.1"/>
</dbReference>
<evidence type="ECO:0000313" key="6">
    <source>
        <dbReference type="Proteomes" id="UP000265180"/>
    </source>
</evidence>
<dbReference type="Ensembl" id="ENSORLT00020028740.1">
    <property type="protein sequence ID" value="ENSORLP00020034217.1"/>
    <property type="gene ID" value="ENSORLG00020020691.1"/>
</dbReference>
<evidence type="ECO:0000256" key="1">
    <source>
        <dbReference type="ARBA" id="ARBA00022734"/>
    </source>
</evidence>
<dbReference type="Ensembl" id="ENSORLT00020028672.1">
    <property type="protein sequence ID" value="ENSORLP00020019539.1"/>
    <property type="gene ID" value="ENSORLG00020020691.1"/>
</dbReference>
<dbReference type="Gene3D" id="3.10.100.10">
    <property type="entry name" value="Mannose-Binding Protein A, subunit A"/>
    <property type="match status" value="1"/>
</dbReference>
<dbReference type="PROSITE" id="PS00615">
    <property type="entry name" value="C_TYPE_LECTIN_1"/>
    <property type="match status" value="1"/>
</dbReference>
<dbReference type="InterPro" id="IPR018378">
    <property type="entry name" value="C-type_lectin_CS"/>
</dbReference>
<dbReference type="CDD" id="cd03590">
    <property type="entry name" value="CLECT_DC-SIGN_like"/>
    <property type="match status" value="1"/>
</dbReference>
<dbReference type="PANTHER" id="PTHR22803">
    <property type="entry name" value="MANNOSE, PHOSPHOLIPASE, LECTIN RECEPTOR RELATED"/>
    <property type="match status" value="1"/>
</dbReference>
<dbReference type="SMART" id="SM00034">
    <property type="entry name" value="CLECT"/>
    <property type="match status" value="1"/>
</dbReference>
<reference evidence="5 6" key="2">
    <citation type="submission" date="2017-04" db="EMBL/GenBank/DDBJ databases">
        <title>CpG methylation of centromeres and impact of large insertions on vertebrate speciation.</title>
        <authorList>
            <person name="Ichikawa K."/>
            <person name="Yoshimura J."/>
            <person name="Morishita S."/>
        </authorList>
    </citation>
    <scope>NUCLEOTIDE SEQUENCE</scope>
    <source>
        <strain evidence="5 6">HNI</strain>
    </source>
</reference>
<feature type="domain" description="C-type lectin" evidence="4">
    <location>
        <begin position="439"/>
        <end position="553"/>
    </location>
</feature>
<dbReference type="GO" id="GO:0030246">
    <property type="term" value="F:carbohydrate binding"/>
    <property type="evidence" value="ECO:0007669"/>
    <property type="project" value="UniProtKB-KW"/>
</dbReference>
<dbReference type="Ensembl" id="ENSORLT00020028694.1">
    <property type="protein sequence ID" value="ENSORLP00020034183.1"/>
    <property type="gene ID" value="ENSORLG00020020691.1"/>
</dbReference>
<reference key="1">
    <citation type="journal article" date="2007" name="Nature">
        <title>The medaka draft genome and insights into vertebrate genome evolution.</title>
        <authorList>
            <person name="Kasahara M."/>
            <person name="Naruse K."/>
            <person name="Sasaki S."/>
            <person name="Nakatani Y."/>
            <person name="Qu W."/>
            <person name="Ahsan B."/>
            <person name="Yamada T."/>
            <person name="Nagayasu Y."/>
            <person name="Doi K."/>
            <person name="Kasai Y."/>
            <person name="Jindo T."/>
            <person name="Kobayashi D."/>
            <person name="Shimada A."/>
            <person name="Toyoda A."/>
            <person name="Kuroki Y."/>
            <person name="Fujiyama A."/>
            <person name="Sasaki T."/>
            <person name="Shimizu A."/>
            <person name="Asakawa S."/>
            <person name="Shimizu N."/>
            <person name="Hashimoto S."/>
            <person name="Yang J."/>
            <person name="Lee Y."/>
            <person name="Matsushima K."/>
            <person name="Sugano S."/>
            <person name="Sakaizumi M."/>
            <person name="Narita T."/>
            <person name="Ohishi K."/>
            <person name="Haga S."/>
            <person name="Ohta F."/>
            <person name="Nomoto H."/>
            <person name="Nogata K."/>
            <person name="Morishita T."/>
            <person name="Endo T."/>
            <person name="Shin-I T."/>
            <person name="Takeda H."/>
            <person name="Morishita S."/>
            <person name="Kohara Y."/>
        </authorList>
    </citation>
    <scope>NUCLEOTIDE SEQUENCE [LARGE SCALE GENOMIC DNA]</scope>
    <source>
        <strain>Hd-rR</strain>
    </source>
</reference>
<evidence type="ECO:0000256" key="3">
    <source>
        <dbReference type="SAM" id="MobiDB-lite"/>
    </source>
</evidence>
<feature type="compositionally biased region" description="Basic and acidic residues" evidence="3">
    <location>
        <begin position="347"/>
        <end position="360"/>
    </location>
</feature>
<evidence type="ECO:0000256" key="2">
    <source>
        <dbReference type="ARBA" id="ARBA00023157"/>
    </source>
</evidence>
<dbReference type="InterPro" id="IPR033989">
    <property type="entry name" value="CD209-like_CTLD"/>
</dbReference>
<dbReference type="Pfam" id="PF00059">
    <property type="entry name" value="Lectin_C"/>
    <property type="match status" value="1"/>
</dbReference>
<dbReference type="PROSITE" id="PS50041">
    <property type="entry name" value="C_TYPE_LECTIN_2"/>
    <property type="match status" value="1"/>
</dbReference>
<reference evidence="5" key="3">
    <citation type="submission" date="2025-05" db="UniProtKB">
        <authorList>
            <consortium name="Ensembl"/>
        </authorList>
    </citation>
    <scope>IDENTIFICATION</scope>
    <source>
        <strain evidence="5">HNI</strain>
    </source>
</reference>
<sequence>MEQEHEMSLLKKNDYVAPCKDSGQAHQDTKQTPAAPRVDVYRLIAITVGLMCALQAALNISLGSALYVRVNNKTLTQEVNELMASFGLSSGCACGLTNRLEEGGNWKTAVHELKAQNQNLTKENDELKRKLTVLISEYHVMTAARDELKRLNLETKDVNKNLTQEKNDLKIQLKDLVLQHISLTEERDGLQTINSDIGANNKNLTDEREELEKKMKDFELQLNSLTEENNKLKMNNSRTEARVKNLTEEKDKLNRTLNDVEDKYKNTTVEKSELQRKLNDFVSLHNSLTVQRDDLKRKVADLEMKSKVLMEERDALQTMLNTSTSQKTALSTERDSLKRTNSAIEEKSKRLTSEKEDLSRRLNSCTSQKTALTAERDSLKRTNTDTQEKLTRLQSEFTKQRAELHSNTLQLIGLRREKDELQTKLTVFERYSKQSWTYFSGSFYYISTTKKSWRDSQYDCWGKGADLVIIDNKEENAFVRKFQKKLWIGLSDRLREGSWIWQDGTPLRTSFWYPGEPNNFRGTEEDCAETKYYDYENSWNDVECTNANFWMCEKKTGV</sequence>
<feature type="region of interest" description="Disordered" evidence="3">
    <location>
        <begin position="347"/>
        <end position="366"/>
    </location>
</feature>
<dbReference type="AlphaFoldDB" id="A0A3P9MMK6"/>
<accession>A0A3P9MMK6</accession>
<dbReference type="InterPro" id="IPR016186">
    <property type="entry name" value="C-type_lectin-like/link_sf"/>
</dbReference>
<evidence type="ECO:0000313" key="5">
    <source>
        <dbReference type="Ensembl" id="ENSORLP00020034183.1"/>
    </source>
</evidence>
<keyword evidence="2" id="KW-1015">Disulfide bond</keyword>
<dbReference type="InterPro" id="IPR050111">
    <property type="entry name" value="C-type_lectin/snaclec_domain"/>
</dbReference>
<organism evidence="5 6">
    <name type="scientific">Oryzias latipes</name>
    <name type="common">Japanese rice fish</name>
    <name type="synonym">Japanese killifish</name>
    <dbReference type="NCBI Taxonomy" id="8090"/>
    <lineage>
        <taxon>Eukaryota</taxon>
        <taxon>Metazoa</taxon>
        <taxon>Chordata</taxon>
        <taxon>Craniata</taxon>
        <taxon>Vertebrata</taxon>
        <taxon>Euteleostomi</taxon>
        <taxon>Actinopterygii</taxon>
        <taxon>Neopterygii</taxon>
        <taxon>Teleostei</taxon>
        <taxon>Neoteleostei</taxon>
        <taxon>Acanthomorphata</taxon>
        <taxon>Ovalentaria</taxon>
        <taxon>Atherinomorphae</taxon>
        <taxon>Beloniformes</taxon>
        <taxon>Adrianichthyidae</taxon>
        <taxon>Oryziinae</taxon>
        <taxon>Oryzias</taxon>
    </lineage>
</organism>
<dbReference type="Gene3D" id="1.10.287.1490">
    <property type="match status" value="1"/>
</dbReference>
<proteinExistence type="predicted"/>
<dbReference type="InterPro" id="IPR001304">
    <property type="entry name" value="C-type_lectin-like"/>
</dbReference>
<dbReference type="InterPro" id="IPR016187">
    <property type="entry name" value="CTDL_fold"/>
</dbReference>
<dbReference type="Ensembl" id="ENSORLT00020028603.1">
    <property type="protein sequence ID" value="ENSORLP00020019486.1"/>
    <property type="gene ID" value="ENSORLG00020020691.1"/>
</dbReference>
<name>A0A3P9MMK6_ORYLA</name>
<dbReference type="SUPFAM" id="SSF56436">
    <property type="entry name" value="C-type lectin-like"/>
    <property type="match status" value="1"/>
</dbReference>
<dbReference type="Proteomes" id="UP000265180">
    <property type="component" value="Chromosome 1"/>
</dbReference>
<keyword evidence="1" id="KW-0430">Lectin</keyword>
<protein>
    <recommendedName>
        <fullName evidence="4">C-type lectin domain-containing protein</fullName>
    </recommendedName>
</protein>
<dbReference type="Ensembl" id="ENSORLT00020028751.1">
    <property type="protein sequence ID" value="ENSORLP00020034213.1"/>
    <property type="gene ID" value="ENSORLG00020020691.1"/>
</dbReference>